<proteinExistence type="predicted"/>
<protein>
    <submittedName>
        <fullName evidence="2">IS21 family transposase</fullName>
    </submittedName>
</protein>
<dbReference type="GO" id="GO:0015074">
    <property type="term" value="P:DNA integration"/>
    <property type="evidence" value="ECO:0007669"/>
    <property type="project" value="InterPro"/>
</dbReference>
<dbReference type="EMBL" id="SDKK01000034">
    <property type="protein sequence ID" value="TYC52240.1"/>
    <property type="molecule type" value="Genomic_DNA"/>
</dbReference>
<dbReference type="Pfam" id="PF22483">
    <property type="entry name" value="Mu-transpos_C_2"/>
    <property type="match status" value="1"/>
</dbReference>
<organism evidence="2 3">
    <name type="scientific">Zoogloea oleivorans</name>
    <dbReference type="NCBI Taxonomy" id="1552750"/>
    <lineage>
        <taxon>Bacteria</taxon>
        <taxon>Pseudomonadati</taxon>
        <taxon>Pseudomonadota</taxon>
        <taxon>Betaproteobacteria</taxon>
        <taxon>Rhodocyclales</taxon>
        <taxon>Zoogloeaceae</taxon>
        <taxon>Zoogloea</taxon>
    </lineage>
</organism>
<dbReference type="OrthoDB" id="2065409at2"/>
<dbReference type="PANTHER" id="PTHR35004:SF8">
    <property type="entry name" value="TRANSPOSASE RV3428C-RELATED"/>
    <property type="match status" value="1"/>
</dbReference>
<sequence length="516" mass="59215">MRLPVRLQREIARMHFYDPTQSNRAIASGLQVSPNTVSALCSKLKASGLAWSDLRDLDDDAWIEALKTQNRSIAQRKPSPNWEWVDEQMQFPDATLQQIWQEWREQCPTGIGFTQFCEQYKAWSKSRHIVMRQVHEPGRNLFVDFAGKVIEIRDRNGEPSTYAQIFVASLGYSSLTYIQAVASQSTNDWIKCHVDCFAYLGGAPEWVVPDNLKAAILRRERDEIIVNPAYRNCLSYYDTAAMPTGVRKPKHKAKAEVAVKIIQMGILFPLRNRVFFSLEELNLELRKGMDRLNGHKFKKIQGSRLERFESVEQKALKPLPESPYEICDWRYKVRVGDDYHVEHGKCFYSVPHTLRGERVDLRYTATMLEIMHKNKRVALHSLITEPGRNSTHDEHRPTAHLRVLEGEPKALMDWAQSVGGKTEEMINHHLETRKDRTNGLKTARRIRSLAHAYGESRIEEVCIYALSLNMTALRNIESILKQSADKQAHAIAEANSTTVRATHENVRGADYFGVDS</sequence>
<dbReference type="PROSITE" id="PS50994">
    <property type="entry name" value="INTEGRASE"/>
    <property type="match status" value="1"/>
</dbReference>
<dbReference type="InterPro" id="IPR054353">
    <property type="entry name" value="IstA-like_C"/>
</dbReference>
<dbReference type="RefSeq" id="WP_148581420.1">
    <property type="nucleotide sequence ID" value="NZ_SDKK01000034.1"/>
</dbReference>
<dbReference type="AlphaFoldDB" id="A0A6C2CDW2"/>
<dbReference type="InterPro" id="IPR001584">
    <property type="entry name" value="Integrase_cat-core"/>
</dbReference>
<dbReference type="Proteomes" id="UP000389128">
    <property type="component" value="Unassembled WGS sequence"/>
</dbReference>
<name>A0A6C2CDW2_9RHOO</name>
<evidence type="ECO:0000313" key="3">
    <source>
        <dbReference type="Proteomes" id="UP000389128"/>
    </source>
</evidence>
<dbReference type="PANTHER" id="PTHR35004">
    <property type="entry name" value="TRANSPOSASE RV3428C-RELATED"/>
    <property type="match status" value="1"/>
</dbReference>
<accession>A0A6C2CDW2</accession>
<dbReference type="NCBIfam" id="NF033546">
    <property type="entry name" value="transpos_IS21"/>
    <property type="match status" value="1"/>
</dbReference>
<evidence type="ECO:0000259" key="1">
    <source>
        <dbReference type="PROSITE" id="PS50994"/>
    </source>
</evidence>
<feature type="domain" description="Integrase catalytic" evidence="1">
    <location>
        <begin position="133"/>
        <end position="315"/>
    </location>
</feature>
<gene>
    <name evidence="2" type="ORF">ETQ85_23180</name>
</gene>
<comment type="caution">
    <text evidence="2">The sequence shown here is derived from an EMBL/GenBank/DDBJ whole genome shotgun (WGS) entry which is preliminary data.</text>
</comment>
<evidence type="ECO:0000313" key="2">
    <source>
        <dbReference type="EMBL" id="TYC52240.1"/>
    </source>
</evidence>
<keyword evidence="3" id="KW-1185">Reference proteome</keyword>
<reference evidence="2 3" key="1">
    <citation type="submission" date="2019-01" db="EMBL/GenBank/DDBJ databases">
        <title>Zoogloea oleivorans genome sequencing and assembly.</title>
        <authorList>
            <person name="Tancsics A."/>
            <person name="Farkas M."/>
            <person name="Kriszt B."/>
            <person name="Maroti G."/>
            <person name="Horvath B."/>
        </authorList>
    </citation>
    <scope>NUCLEOTIDE SEQUENCE [LARGE SCALE GENOMIC DNA]</scope>
    <source>
        <strain evidence="2 3">Buc</strain>
    </source>
</reference>